<evidence type="ECO:0000313" key="1">
    <source>
        <dbReference type="Ensembl" id="ENSCCEP00000000892.1"/>
    </source>
</evidence>
<organism evidence="1 2">
    <name type="scientific">Cyanistes caeruleus</name>
    <name type="common">Eurasian blue tit</name>
    <name type="synonym">Parus caeruleus</name>
    <dbReference type="NCBI Taxonomy" id="156563"/>
    <lineage>
        <taxon>Eukaryota</taxon>
        <taxon>Metazoa</taxon>
        <taxon>Chordata</taxon>
        <taxon>Craniata</taxon>
        <taxon>Vertebrata</taxon>
        <taxon>Euteleostomi</taxon>
        <taxon>Archelosauria</taxon>
        <taxon>Archosauria</taxon>
        <taxon>Dinosauria</taxon>
        <taxon>Saurischia</taxon>
        <taxon>Theropoda</taxon>
        <taxon>Coelurosauria</taxon>
        <taxon>Aves</taxon>
        <taxon>Neognathae</taxon>
        <taxon>Neoaves</taxon>
        <taxon>Telluraves</taxon>
        <taxon>Australaves</taxon>
        <taxon>Passeriformes</taxon>
        <taxon>Paridae</taxon>
        <taxon>Cyanistes</taxon>
    </lineage>
</organism>
<dbReference type="Proteomes" id="UP000694410">
    <property type="component" value="Unplaced"/>
</dbReference>
<accession>A0A8C0U122</accession>
<protein>
    <submittedName>
        <fullName evidence="1">Uncharacterized protein</fullName>
    </submittedName>
</protein>
<proteinExistence type="predicted"/>
<reference evidence="1" key="1">
    <citation type="submission" date="2025-08" db="UniProtKB">
        <authorList>
            <consortium name="Ensembl"/>
        </authorList>
    </citation>
    <scope>IDENTIFICATION</scope>
</reference>
<dbReference type="Ensembl" id="ENSCCET00000001663.1">
    <property type="protein sequence ID" value="ENSCCEP00000000892.1"/>
    <property type="gene ID" value="ENSCCEG00000001147.1"/>
</dbReference>
<name>A0A8C0U122_CYACU</name>
<reference evidence="1" key="2">
    <citation type="submission" date="2025-09" db="UniProtKB">
        <authorList>
            <consortium name="Ensembl"/>
        </authorList>
    </citation>
    <scope>IDENTIFICATION</scope>
</reference>
<sequence length="74" mass="8410">MGRQKRKKGGPCFHKQVPYLHRIIAIGHINEAVDQGNPEKTLEALLLPTAKLQDVRPVNARHYQDVLHHAKAQK</sequence>
<evidence type="ECO:0000313" key="2">
    <source>
        <dbReference type="Proteomes" id="UP000694410"/>
    </source>
</evidence>
<dbReference type="AlphaFoldDB" id="A0A8C0U122"/>
<keyword evidence="2" id="KW-1185">Reference proteome</keyword>